<feature type="region of interest" description="Disordered" evidence="1">
    <location>
        <begin position="1"/>
        <end position="38"/>
    </location>
</feature>
<name>A0ABS2SH08_9MICO</name>
<dbReference type="RefSeq" id="WP_239530327.1">
    <property type="nucleotide sequence ID" value="NZ_JAFBCP010000001.1"/>
</dbReference>
<dbReference type="EMBL" id="JAFBCP010000001">
    <property type="protein sequence ID" value="MBM7815540.1"/>
    <property type="molecule type" value="Genomic_DNA"/>
</dbReference>
<evidence type="ECO:0000256" key="1">
    <source>
        <dbReference type="SAM" id="MobiDB-lite"/>
    </source>
</evidence>
<organism evidence="2 3">
    <name type="scientific">Brevibacterium paucivorans</name>
    <dbReference type="NCBI Taxonomy" id="170994"/>
    <lineage>
        <taxon>Bacteria</taxon>
        <taxon>Bacillati</taxon>
        <taxon>Actinomycetota</taxon>
        <taxon>Actinomycetes</taxon>
        <taxon>Micrococcales</taxon>
        <taxon>Brevibacteriaceae</taxon>
        <taxon>Brevibacterium</taxon>
    </lineage>
</organism>
<evidence type="ECO:0000313" key="3">
    <source>
        <dbReference type="Proteomes" id="UP000809290"/>
    </source>
</evidence>
<accession>A0ABS2SH08</accession>
<comment type="caution">
    <text evidence="2">The sequence shown here is derived from an EMBL/GenBank/DDBJ whole genome shotgun (WGS) entry which is preliminary data.</text>
</comment>
<sequence>MPRSNSSRRSNKWQRPFRELSASSTVRTTQTGPDGTWIVQHTQGNTSGKTYVCPGCSQDLPASLAHTVAWRTDDEFGIGVGVETRRHWHTSCFNTRHRRR</sequence>
<dbReference type="Proteomes" id="UP000809290">
    <property type="component" value="Unassembled WGS sequence"/>
</dbReference>
<feature type="compositionally biased region" description="Polar residues" evidence="1">
    <location>
        <begin position="21"/>
        <end position="38"/>
    </location>
</feature>
<evidence type="ECO:0008006" key="4">
    <source>
        <dbReference type="Google" id="ProtNLM"/>
    </source>
</evidence>
<protein>
    <recommendedName>
        <fullName evidence="4">ATP/GTP-binding protein</fullName>
    </recommendedName>
</protein>
<reference evidence="2 3" key="1">
    <citation type="submission" date="2021-01" db="EMBL/GenBank/DDBJ databases">
        <title>Sequencing the genomes of 1000 actinobacteria strains.</title>
        <authorList>
            <person name="Klenk H.-P."/>
        </authorList>
    </citation>
    <scope>NUCLEOTIDE SEQUENCE [LARGE SCALE GENOMIC DNA]</scope>
    <source>
        <strain evidence="2 3">DSM 13657</strain>
    </source>
</reference>
<evidence type="ECO:0000313" key="2">
    <source>
        <dbReference type="EMBL" id="MBM7815540.1"/>
    </source>
</evidence>
<proteinExistence type="predicted"/>
<gene>
    <name evidence="2" type="ORF">JOE56_000234</name>
</gene>
<keyword evidence="3" id="KW-1185">Reference proteome</keyword>